<sequence>MAEFQEAHEGPDLSDEMIEVPNGQGGFSEVQGPVQSEGEFIFPMATARDSLHRCQDDRWNRMLARMDQDAQGEKEDRADSSDEVEDGDGDDDGAKYA</sequence>
<dbReference type="EMBL" id="JACCJC010000038">
    <property type="protein sequence ID" value="KAF6233447.1"/>
    <property type="molecule type" value="Genomic_DNA"/>
</dbReference>
<evidence type="ECO:0000256" key="1">
    <source>
        <dbReference type="SAM" id="MobiDB-lite"/>
    </source>
</evidence>
<organism evidence="2 3">
    <name type="scientific">Letharia columbiana</name>
    <dbReference type="NCBI Taxonomy" id="112416"/>
    <lineage>
        <taxon>Eukaryota</taxon>
        <taxon>Fungi</taxon>
        <taxon>Dikarya</taxon>
        <taxon>Ascomycota</taxon>
        <taxon>Pezizomycotina</taxon>
        <taxon>Lecanoromycetes</taxon>
        <taxon>OSLEUM clade</taxon>
        <taxon>Lecanoromycetidae</taxon>
        <taxon>Lecanorales</taxon>
        <taxon>Lecanorineae</taxon>
        <taxon>Parmeliaceae</taxon>
        <taxon>Letharia</taxon>
    </lineage>
</organism>
<dbReference type="AlphaFoldDB" id="A0A8H6L2W0"/>
<name>A0A8H6L2W0_9LECA</name>
<feature type="compositionally biased region" description="Basic and acidic residues" evidence="1">
    <location>
        <begin position="62"/>
        <end position="80"/>
    </location>
</feature>
<reference evidence="2 3" key="1">
    <citation type="journal article" date="2020" name="Genomics">
        <title>Complete, high-quality genomes from long-read metagenomic sequencing of two wolf lichen thalli reveals enigmatic genome architecture.</title>
        <authorList>
            <person name="McKenzie S.K."/>
            <person name="Walston R.F."/>
            <person name="Allen J.L."/>
        </authorList>
    </citation>
    <scope>NUCLEOTIDE SEQUENCE [LARGE SCALE GENOMIC DNA]</scope>
    <source>
        <strain evidence="2">WasteWater2</strain>
    </source>
</reference>
<feature type="compositionally biased region" description="Basic and acidic residues" evidence="1">
    <location>
        <begin position="1"/>
        <end position="11"/>
    </location>
</feature>
<feature type="compositionally biased region" description="Acidic residues" evidence="1">
    <location>
        <begin position="81"/>
        <end position="91"/>
    </location>
</feature>
<dbReference type="RefSeq" id="XP_037162865.1">
    <property type="nucleotide sequence ID" value="XM_037310279.1"/>
</dbReference>
<keyword evidence="3" id="KW-1185">Reference proteome</keyword>
<feature type="region of interest" description="Disordered" evidence="1">
    <location>
        <begin position="1"/>
        <end position="31"/>
    </location>
</feature>
<gene>
    <name evidence="2" type="ORF">HO173_008379</name>
</gene>
<dbReference type="Proteomes" id="UP000578531">
    <property type="component" value="Unassembled WGS sequence"/>
</dbReference>
<proteinExistence type="predicted"/>
<feature type="region of interest" description="Disordered" evidence="1">
    <location>
        <begin position="62"/>
        <end position="97"/>
    </location>
</feature>
<accession>A0A8H6L2W0</accession>
<protein>
    <submittedName>
        <fullName evidence="2">Uncharacterized protein</fullName>
    </submittedName>
</protein>
<dbReference type="GeneID" id="59290035"/>
<evidence type="ECO:0000313" key="2">
    <source>
        <dbReference type="EMBL" id="KAF6233447.1"/>
    </source>
</evidence>
<evidence type="ECO:0000313" key="3">
    <source>
        <dbReference type="Proteomes" id="UP000578531"/>
    </source>
</evidence>
<comment type="caution">
    <text evidence="2">The sequence shown here is derived from an EMBL/GenBank/DDBJ whole genome shotgun (WGS) entry which is preliminary data.</text>
</comment>